<organism evidence="2">
    <name type="scientific">Propionibacterium freudenreichii</name>
    <dbReference type="NCBI Taxonomy" id="1744"/>
    <lineage>
        <taxon>Bacteria</taxon>
        <taxon>Bacillati</taxon>
        <taxon>Actinomycetota</taxon>
        <taxon>Actinomycetes</taxon>
        <taxon>Propionibacteriales</taxon>
        <taxon>Propionibacteriaceae</taxon>
        <taxon>Propionibacterium</taxon>
    </lineage>
</organism>
<dbReference type="RefSeq" id="WP_055344746.1">
    <property type="nucleotide sequence ID" value="NZ_CDAG01000015.1"/>
</dbReference>
<dbReference type="InterPro" id="IPR004919">
    <property type="entry name" value="GmrSD_N"/>
</dbReference>
<accession>A0A2C7AQK7</accession>
<evidence type="ECO:0000259" key="1">
    <source>
        <dbReference type="Pfam" id="PF03235"/>
    </source>
</evidence>
<protein>
    <submittedName>
        <fullName evidence="2">PF03235 family protein</fullName>
    </submittedName>
</protein>
<feature type="domain" description="GmrSD restriction endonucleases N-terminal" evidence="1">
    <location>
        <begin position="21"/>
        <end position="255"/>
    </location>
</feature>
<dbReference type="PANTHER" id="PTHR37292">
    <property type="entry name" value="VNG6097C"/>
    <property type="match status" value="1"/>
</dbReference>
<dbReference type="AlphaFoldDB" id="A0A2C7AQK7"/>
<gene>
    <name evidence="2" type="ORF">PFR_JS10_557</name>
</gene>
<evidence type="ECO:0000313" key="2">
    <source>
        <dbReference type="EMBL" id="SBN38200.1"/>
    </source>
</evidence>
<reference evidence="2" key="1">
    <citation type="submission" date="2016-05" db="EMBL/GenBank/DDBJ databases">
        <authorList>
            <person name="Lavstsen T."/>
            <person name="Jespersen J.S."/>
        </authorList>
    </citation>
    <scope>NUCLEOTIDE SEQUENCE</scope>
    <source>
        <strain evidence="2">PFRJS10</strain>
    </source>
</reference>
<dbReference type="EMBL" id="LT576035">
    <property type="protein sequence ID" value="SBN38200.1"/>
    <property type="molecule type" value="Genomic_DNA"/>
</dbReference>
<sequence length="608" mass="68738">MPYLPETTIAATLREVVGGDLVLPAIQREFVWRPEQVVRLFDSVMRGYPIGSFLSWKVSPETAKQFKFYGFLRRYSEFDSRHNPQLDLLPSHDVIAVLDGQQRLTSLNIGLRGSFAWKRKYTHSRFRENFPERTLYLNLAGKAPENAAGLEYDFRWLEAGQIDSMEEGERAYWLSVPTVYESSTMRELWRELGRRGLANEESPADLAQLLWERVHSHNSIQFFQETDQDIERVLDIFIRVNSGGTVLAYSDLLLSIATAQWKDRDARQEVHGLVDELNAVGAGFSFSKDLILKSGLVLSGIPDIGFKVKNFTTENMAKLADQWDEIAASLRVAVGLFSDFGLSGATLSANSVLIPVALYLHHRRATQTYREDPRMADERAAIKNWVLRSLIIPGVWGSGLDVLLRAIRDVIEQSAARGFPVADLERVMASRGKSLRGNDEVVDGLLDLRYGDPRTFPLLALMFDHVNTRNQHHVDHVYPTAQLKPGVLRDAGVGPDERALIVDRKDRLPNLELLEGLENISKSAKFPAEWVAEAMPDESSRTAYIRRNLLPPTLPATLADFDAFYQARRDLLRARLRELLGVRRDEEVNAKEGSLPALDEAMEAEVRL</sequence>
<dbReference type="PANTHER" id="PTHR37292:SF2">
    <property type="entry name" value="DUF262 DOMAIN-CONTAINING PROTEIN"/>
    <property type="match status" value="1"/>
</dbReference>
<dbReference type="Pfam" id="PF03235">
    <property type="entry name" value="GmrSD_N"/>
    <property type="match status" value="1"/>
</dbReference>
<proteinExistence type="predicted"/>
<name>A0A2C7AQK7_9ACTN</name>